<dbReference type="PANTHER" id="PTHR42756">
    <property type="entry name" value="TRANSCRIPTIONAL REGULATOR, MARR"/>
    <property type="match status" value="1"/>
</dbReference>
<reference evidence="5 6" key="1">
    <citation type="submission" date="2023-07" db="EMBL/GenBank/DDBJ databases">
        <title>Genomic Encyclopedia of Type Strains, Phase IV (KMG-IV): sequencing the most valuable type-strain genomes for metagenomic binning, comparative biology and taxonomic classification.</title>
        <authorList>
            <person name="Goeker M."/>
        </authorList>
    </citation>
    <scope>NUCLEOTIDE SEQUENCE [LARGE SCALE GENOMIC DNA]</scope>
    <source>
        <strain evidence="5 6">DSM 15049</strain>
    </source>
</reference>
<evidence type="ECO:0000256" key="3">
    <source>
        <dbReference type="ARBA" id="ARBA00023163"/>
    </source>
</evidence>
<dbReference type="Gene3D" id="1.10.10.10">
    <property type="entry name" value="Winged helix-like DNA-binding domain superfamily/Winged helix DNA-binding domain"/>
    <property type="match status" value="1"/>
</dbReference>
<keyword evidence="3" id="KW-0804">Transcription</keyword>
<dbReference type="Pfam" id="PF01047">
    <property type="entry name" value="MarR"/>
    <property type="match status" value="1"/>
</dbReference>
<dbReference type="PRINTS" id="PR00598">
    <property type="entry name" value="HTHMARR"/>
</dbReference>
<dbReference type="GO" id="GO:0003677">
    <property type="term" value="F:DNA binding"/>
    <property type="evidence" value="ECO:0007669"/>
    <property type="project" value="UniProtKB-KW"/>
</dbReference>
<evidence type="ECO:0000256" key="2">
    <source>
        <dbReference type="ARBA" id="ARBA00023125"/>
    </source>
</evidence>
<feature type="domain" description="HTH marR-type" evidence="4">
    <location>
        <begin position="4"/>
        <end position="143"/>
    </location>
</feature>
<accession>A0ABU0N207</accession>
<evidence type="ECO:0000313" key="6">
    <source>
        <dbReference type="Proteomes" id="UP001232584"/>
    </source>
</evidence>
<keyword evidence="2 5" id="KW-0238">DNA-binding</keyword>
<comment type="caution">
    <text evidence="5">The sequence shown here is derived from an EMBL/GenBank/DDBJ whole genome shotgun (WGS) entry which is preliminary data.</text>
</comment>
<dbReference type="InterPro" id="IPR036388">
    <property type="entry name" value="WH-like_DNA-bd_sf"/>
</dbReference>
<dbReference type="RefSeq" id="WP_307507487.1">
    <property type="nucleotide sequence ID" value="NZ_BAAACE010000019.1"/>
</dbReference>
<evidence type="ECO:0000259" key="4">
    <source>
        <dbReference type="PROSITE" id="PS50995"/>
    </source>
</evidence>
<keyword evidence="1" id="KW-0805">Transcription regulation</keyword>
<dbReference type="PROSITE" id="PS50995">
    <property type="entry name" value="HTH_MARR_2"/>
    <property type="match status" value="1"/>
</dbReference>
<evidence type="ECO:0000256" key="1">
    <source>
        <dbReference type="ARBA" id="ARBA00023015"/>
    </source>
</evidence>
<evidence type="ECO:0000313" key="5">
    <source>
        <dbReference type="EMBL" id="MDQ0557019.1"/>
    </source>
</evidence>
<dbReference type="EMBL" id="JAUSWG010000008">
    <property type="protein sequence ID" value="MDQ0557019.1"/>
    <property type="molecule type" value="Genomic_DNA"/>
</dbReference>
<protein>
    <submittedName>
        <fullName evidence="5">DNA-binding MarR family transcriptional regulator</fullName>
    </submittedName>
</protein>
<keyword evidence="6" id="KW-1185">Reference proteome</keyword>
<organism evidence="5 6">
    <name type="scientific">Paraclostridium ghonii</name>
    <dbReference type="NCBI Taxonomy" id="29358"/>
    <lineage>
        <taxon>Bacteria</taxon>
        <taxon>Bacillati</taxon>
        <taxon>Bacillota</taxon>
        <taxon>Clostridia</taxon>
        <taxon>Peptostreptococcales</taxon>
        <taxon>Peptostreptococcaceae</taxon>
        <taxon>Paraclostridium</taxon>
    </lineage>
</organism>
<dbReference type="InterPro" id="IPR036390">
    <property type="entry name" value="WH_DNA-bd_sf"/>
</dbReference>
<sequence>MKKYEPIGDLIYFISKELKARMDEALKDRNLGQGQLLTLMTLFRLKEYDEITQEELSKMMGINKANISRNLTKLKQGGFIKINQSEEDQRKKNIELTEKAFEEFLYLEKIMKKIHNEMILGLDKESLDYTLSTLLKMKENLVKDNT</sequence>
<gene>
    <name evidence="5" type="ORF">QOZ92_002137</name>
</gene>
<dbReference type="SMART" id="SM00347">
    <property type="entry name" value="HTH_MARR"/>
    <property type="match status" value="1"/>
</dbReference>
<name>A0ABU0N207_9FIRM</name>
<proteinExistence type="predicted"/>
<dbReference type="PANTHER" id="PTHR42756:SF1">
    <property type="entry name" value="TRANSCRIPTIONAL REPRESSOR OF EMRAB OPERON"/>
    <property type="match status" value="1"/>
</dbReference>
<dbReference type="Proteomes" id="UP001232584">
    <property type="component" value="Unassembled WGS sequence"/>
</dbReference>
<dbReference type="InterPro" id="IPR000835">
    <property type="entry name" value="HTH_MarR-typ"/>
</dbReference>
<dbReference type="SUPFAM" id="SSF46785">
    <property type="entry name" value="Winged helix' DNA-binding domain"/>
    <property type="match status" value="1"/>
</dbReference>